<evidence type="ECO:0000313" key="5">
    <source>
        <dbReference type="Proteomes" id="UP001059950"/>
    </source>
</evidence>
<dbReference type="EMBL" id="CP073344">
    <property type="protein sequence ID" value="UTW02770.1"/>
    <property type="molecule type" value="Genomic_DNA"/>
</dbReference>
<proteinExistence type="predicted"/>
<dbReference type="InterPro" id="IPR009003">
    <property type="entry name" value="Peptidase_S1_PA"/>
</dbReference>
<dbReference type="EC" id="3.4.21.-" evidence="4"/>
<dbReference type="Proteomes" id="UP001059950">
    <property type="component" value="Chromosome"/>
</dbReference>
<dbReference type="SMART" id="SM00020">
    <property type="entry name" value="Tryp_SPc"/>
    <property type="match status" value="1"/>
</dbReference>
<evidence type="ECO:0000256" key="2">
    <source>
        <dbReference type="SAM" id="SignalP"/>
    </source>
</evidence>
<dbReference type="PRINTS" id="PR00722">
    <property type="entry name" value="CHYMOTRYPSIN"/>
</dbReference>
<feature type="signal peptide" evidence="2">
    <location>
        <begin position="1"/>
        <end position="32"/>
    </location>
</feature>
<dbReference type="InterPro" id="IPR043504">
    <property type="entry name" value="Peptidase_S1_PA_chymotrypsin"/>
</dbReference>
<keyword evidence="5" id="KW-1185">Reference proteome</keyword>
<dbReference type="PROSITE" id="PS50240">
    <property type="entry name" value="TRYPSIN_DOM"/>
    <property type="match status" value="1"/>
</dbReference>
<keyword evidence="1 2" id="KW-0732">Signal</keyword>
<reference evidence="4" key="1">
    <citation type="submission" date="2021-04" db="EMBL/GenBank/DDBJ databases">
        <title>Oceanospirillales bacteria with DddD are important DMSP degraders in coastal seawater.</title>
        <authorList>
            <person name="Liu J."/>
        </authorList>
    </citation>
    <scope>NUCLEOTIDE SEQUENCE</scope>
    <source>
        <strain evidence="4">GY6</strain>
    </source>
</reference>
<keyword evidence="4" id="KW-0378">Hydrolase</keyword>
<feature type="chain" id="PRO_5046761422" evidence="2">
    <location>
        <begin position="33"/>
        <end position="264"/>
    </location>
</feature>
<sequence length="264" mass="29294">MKHRLFINALQGYFRLSTGLSLWILFSALAHADSSGKETSSWQQVAPPGYPLERKRVASNQYPWRTIGRVNLAGRGHCSGILVGTHQVLTSAHCLWNQRSNQWFPAQYITFVAGEEQEAYQAYSNATSFHIAEDFSPDTSNQPDTIRHDWAVLTLEHPLGKTLGYIKLAAATQISVGQRIFQAGYRADRANVLTVESNCHIARLYDDSSVFSTSCKTLSGDSGGPVLIKQNQQWQLAGIHRGRTDKNQSLVVSINNVRSSLSSD</sequence>
<organism evidence="4 5">
    <name type="scientific">Amphritea atlantica</name>
    <dbReference type="NCBI Taxonomy" id="355243"/>
    <lineage>
        <taxon>Bacteria</taxon>
        <taxon>Pseudomonadati</taxon>
        <taxon>Pseudomonadota</taxon>
        <taxon>Gammaproteobacteria</taxon>
        <taxon>Oceanospirillales</taxon>
        <taxon>Oceanospirillaceae</taxon>
        <taxon>Amphritea</taxon>
    </lineage>
</organism>
<accession>A0ABY5GS96</accession>
<dbReference type="Pfam" id="PF00089">
    <property type="entry name" value="Trypsin"/>
    <property type="match status" value="1"/>
</dbReference>
<protein>
    <submittedName>
        <fullName evidence="4">Trypsin-like serine protease</fullName>
        <ecNumber evidence="4">3.4.21.-</ecNumber>
    </submittedName>
</protein>
<evidence type="ECO:0000313" key="4">
    <source>
        <dbReference type="EMBL" id="UTW02770.1"/>
    </source>
</evidence>
<dbReference type="InterPro" id="IPR050966">
    <property type="entry name" value="Glutamyl_endopeptidase"/>
</dbReference>
<dbReference type="PANTHER" id="PTHR15462:SF8">
    <property type="entry name" value="SERINE PROTEASE"/>
    <property type="match status" value="1"/>
</dbReference>
<gene>
    <name evidence="4" type="ORF">KDX31_15665</name>
</gene>
<dbReference type="InterPro" id="IPR001314">
    <property type="entry name" value="Peptidase_S1A"/>
</dbReference>
<dbReference type="GO" id="GO:0016787">
    <property type="term" value="F:hydrolase activity"/>
    <property type="evidence" value="ECO:0007669"/>
    <property type="project" value="UniProtKB-KW"/>
</dbReference>
<dbReference type="InterPro" id="IPR001254">
    <property type="entry name" value="Trypsin_dom"/>
</dbReference>
<dbReference type="PANTHER" id="PTHR15462">
    <property type="entry name" value="SERINE PROTEASE"/>
    <property type="match status" value="1"/>
</dbReference>
<dbReference type="SUPFAM" id="SSF50494">
    <property type="entry name" value="Trypsin-like serine proteases"/>
    <property type="match status" value="1"/>
</dbReference>
<feature type="domain" description="Peptidase S1" evidence="3">
    <location>
        <begin position="46"/>
        <end position="264"/>
    </location>
</feature>
<name>A0ABY5GS96_9GAMM</name>
<dbReference type="Gene3D" id="2.40.10.10">
    <property type="entry name" value="Trypsin-like serine proteases"/>
    <property type="match status" value="2"/>
</dbReference>
<evidence type="ECO:0000259" key="3">
    <source>
        <dbReference type="PROSITE" id="PS50240"/>
    </source>
</evidence>
<evidence type="ECO:0000256" key="1">
    <source>
        <dbReference type="ARBA" id="ARBA00022729"/>
    </source>
</evidence>